<dbReference type="GeneID" id="45655920"/>
<name>A0A1C0U0V5_9GAMM</name>
<keyword evidence="2" id="KW-1185">Reference proteome</keyword>
<organism evidence="1 2">
    <name type="scientific">Photorhabdus australis subsp. thailandensis</name>
    <dbReference type="NCBI Taxonomy" id="2805096"/>
    <lineage>
        <taxon>Bacteria</taxon>
        <taxon>Pseudomonadati</taxon>
        <taxon>Pseudomonadota</taxon>
        <taxon>Gammaproteobacteria</taxon>
        <taxon>Enterobacterales</taxon>
        <taxon>Morganellaceae</taxon>
        <taxon>Photorhabdus</taxon>
    </lineage>
</organism>
<comment type="caution">
    <text evidence="1">The sequence shown here is derived from an EMBL/GenBank/DDBJ whole genome shotgun (WGS) entry which is preliminary data.</text>
</comment>
<dbReference type="EMBL" id="LOMY01000119">
    <property type="protein sequence ID" value="OCQ51515.1"/>
    <property type="molecule type" value="Genomic_DNA"/>
</dbReference>
<evidence type="ECO:0000313" key="2">
    <source>
        <dbReference type="Proteomes" id="UP000093476"/>
    </source>
</evidence>
<accession>A0A1C0U0V5</accession>
<dbReference type="AlphaFoldDB" id="A0A1C0U0V5"/>
<dbReference type="RefSeq" id="WP_049582927.1">
    <property type="nucleotide sequence ID" value="NZ_CAWMQZ010000119.1"/>
</dbReference>
<sequence length="310" mass="35562">MGIKYDIKQYIASVKMSAKKRVLVEGKDDRSHIKNLIFAKLGDAKIEVDTAENIRGECGITAKNNRAKINQIYDVCKLSEQYKNLYFLCDREYLKFNIGNEIEDLMNDHENEGNLNWTIGHSLENYFIDSNLIVDAFSYLSGSEFKVSATEFFKEVLPSAIKLITVIALSARDIEQSTYPIGTIKWDDFYICEKKLTLDIDKWKLKETTKIAEKFIYCFNKYTSIIEHTDQLICSRICRGHTAILMLQRIFAACLYFVGKDKDEPLSQKSAKEFVNIKESAISNALSEAWIRMVKLENATYPSNLINSVA</sequence>
<reference evidence="1 2" key="1">
    <citation type="submission" date="2015-12" db="EMBL/GenBank/DDBJ databases">
        <title>Genome comparisons provide insights into the role of secondary metabolites in the pathogenic phase of the Photorhabdus life cycle.</title>
        <authorList>
            <person name="Tobias N.J."/>
            <person name="Mishra B."/>
            <person name="Gupta D.K."/>
            <person name="Thines M."/>
            <person name="Stinear T.P."/>
            <person name="Bode H.B."/>
        </authorList>
    </citation>
    <scope>NUCLEOTIDE SEQUENCE [LARGE SCALE GENOMIC DNA]</scope>
    <source>
        <strain evidence="1 2">PB68.1</strain>
    </source>
</reference>
<dbReference type="Proteomes" id="UP000093476">
    <property type="component" value="Unassembled WGS sequence"/>
</dbReference>
<gene>
    <name evidence="1" type="ORF">Ppb6_03245</name>
</gene>
<proteinExistence type="predicted"/>
<evidence type="ECO:0000313" key="1">
    <source>
        <dbReference type="EMBL" id="OCQ51515.1"/>
    </source>
</evidence>
<protein>
    <submittedName>
        <fullName evidence="1">Uncharacterized protein</fullName>
    </submittedName>
</protein>